<dbReference type="Proteomes" id="UP000054564">
    <property type="component" value="Unassembled WGS sequence"/>
</dbReference>
<sequence>MMTMMTITRMVMMMTMGGGRFEDLLPMKAFLPMKKMEKNVKAPSAQSVRKVKKLAAKLDGMLRCIFDHLQQISVGVAIKPMSTTTNTGTIESVEQSTDDQIITPVIDPQRQFDREVMFDLLLSNFESAILRTRRTRHVQFIIFWYASLEPTFADSLLATLVERGLYESDDNSLPVATRVAGISYIASLIRRGQYIDKH</sequence>
<comment type="caution">
    <text evidence="2">The sequence shown here is derived from an EMBL/GenBank/DDBJ whole genome shotgun (WGS) entry which is preliminary data.</text>
</comment>
<reference evidence="3" key="1">
    <citation type="submission" date="2014-03" db="EMBL/GenBank/DDBJ databases">
        <title>The Genome Sequence of Puccinia striiformis f. sp. tritici PST-78.</title>
        <authorList>
            <consortium name="The Broad Institute Genome Sequencing Platform"/>
            <person name="Cuomo C."/>
            <person name="Hulbert S."/>
            <person name="Chen X."/>
            <person name="Walker B."/>
            <person name="Young S.K."/>
            <person name="Zeng Q."/>
            <person name="Gargeya S."/>
            <person name="Fitzgerald M."/>
            <person name="Haas B."/>
            <person name="Abouelleil A."/>
            <person name="Alvarado L."/>
            <person name="Arachchi H.M."/>
            <person name="Berlin A.M."/>
            <person name="Chapman S.B."/>
            <person name="Goldberg J."/>
            <person name="Griggs A."/>
            <person name="Gujja S."/>
            <person name="Hansen M."/>
            <person name="Howarth C."/>
            <person name="Imamovic A."/>
            <person name="Larimer J."/>
            <person name="McCowan C."/>
            <person name="Montmayeur A."/>
            <person name="Murphy C."/>
            <person name="Neiman D."/>
            <person name="Pearson M."/>
            <person name="Priest M."/>
            <person name="Roberts A."/>
            <person name="Saif S."/>
            <person name="Shea T."/>
            <person name="Sisk P."/>
            <person name="Sykes S."/>
            <person name="Wortman J."/>
            <person name="Nusbaum C."/>
            <person name="Birren B."/>
        </authorList>
    </citation>
    <scope>NUCLEOTIDE SEQUENCE [LARGE SCALE GENOMIC DNA]</scope>
    <source>
        <strain evidence="3">race PST-78</strain>
    </source>
</reference>
<dbReference type="EMBL" id="AJIL01004056">
    <property type="protein sequence ID" value="KNE87808.1"/>
    <property type="molecule type" value="Genomic_DNA"/>
</dbReference>
<evidence type="ECO:0000313" key="3">
    <source>
        <dbReference type="Proteomes" id="UP000054564"/>
    </source>
</evidence>
<dbReference type="Pfam" id="PF05327">
    <property type="entry name" value="RRN3"/>
    <property type="match status" value="1"/>
</dbReference>
<protein>
    <submittedName>
        <fullName evidence="2">Uncharacterized protein</fullName>
    </submittedName>
</protein>
<accession>A0A0L0ULB7</accession>
<dbReference type="GO" id="GO:0001181">
    <property type="term" value="F:RNA polymerase I general transcription initiation factor activity"/>
    <property type="evidence" value="ECO:0007669"/>
    <property type="project" value="InterPro"/>
</dbReference>
<dbReference type="AlphaFoldDB" id="A0A0L0ULB7"/>
<organism evidence="2 3">
    <name type="scientific">Puccinia striiformis f. sp. tritici PST-78</name>
    <dbReference type="NCBI Taxonomy" id="1165861"/>
    <lineage>
        <taxon>Eukaryota</taxon>
        <taxon>Fungi</taxon>
        <taxon>Dikarya</taxon>
        <taxon>Basidiomycota</taxon>
        <taxon>Pucciniomycotina</taxon>
        <taxon>Pucciniomycetes</taxon>
        <taxon>Pucciniales</taxon>
        <taxon>Pucciniaceae</taxon>
        <taxon>Puccinia</taxon>
    </lineage>
</organism>
<dbReference type="GO" id="GO:0001042">
    <property type="term" value="F:RNA polymerase I core binding"/>
    <property type="evidence" value="ECO:0007669"/>
    <property type="project" value="TreeGrafter"/>
</dbReference>
<dbReference type="PANTHER" id="PTHR12790:SF0">
    <property type="entry name" value="RNA POLYMERASE I-SPECIFIC TRANSCRIPTION INITIATION FACTOR RRN3-RELATED"/>
    <property type="match status" value="1"/>
</dbReference>
<gene>
    <name evidence="2" type="ORF">PSTG_18801</name>
</gene>
<dbReference type="GO" id="GO:0006361">
    <property type="term" value="P:transcription initiation at RNA polymerase I promoter"/>
    <property type="evidence" value="ECO:0007669"/>
    <property type="project" value="InterPro"/>
</dbReference>
<proteinExistence type="inferred from homology"/>
<dbReference type="STRING" id="1165861.A0A0L0ULB7"/>
<comment type="similarity">
    <text evidence="1">Belongs to the RRN3 family.</text>
</comment>
<keyword evidence="3" id="KW-1185">Reference proteome</keyword>
<evidence type="ECO:0000256" key="1">
    <source>
        <dbReference type="ARBA" id="ARBA00010098"/>
    </source>
</evidence>
<dbReference type="PANTHER" id="PTHR12790">
    <property type="entry name" value="TRANSCRIPTION INITIATION FACTOR IA RRN3"/>
    <property type="match status" value="1"/>
</dbReference>
<feature type="non-terminal residue" evidence="2">
    <location>
        <position position="198"/>
    </location>
</feature>
<dbReference type="GO" id="GO:0005634">
    <property type="term" value="C:nucleus"/>
    <property type="evidence" value="ECO:0007669"/>
    <property type="project" value="TreeGrafter"/>
</dbReference>
<dbReference type="InterPro" id="IPR007991">
    <property type="entry name" value="RNA_pol_I_trans_ini_fac_RRN3"/>
</dbReference>
<name>A0A0L0ULB7_9BASI</name>
<evidence type="ECO:0000313" key="2">
    <source>
        <dbReference type="EMBL" id="KNE87808.1"/>
    </source>
</evidence>